<dbReference type="EMBL" id="PZKE01000002">
    <property type="protein sequence ID" value="PTE16076.1"/>
    <property type="molecule type" value="Genomic_DNA"/>
</dbReference>
<sequence length="222" mass="23869">MLALYTAPDTASTIIRLALAGRGIPLELRPVPRSPLALQGHDWRAVNPTGSFPLLQTPQGPVSETGAILLWLSDFHRLGPGPADAARPAFLKWLFFLSNMANAELRPLVWPQNYAPAESGAGQVTLTAGRFLTALAHVDEALRTTPEMFPLLGPLSAYVLMLGRWAAQYPLNHPRWFHLTAFPDLLAHALAAEALPEARAIAAEEGLGETPFSAPPPAPPLS</sequence>
<dbReference type="AlphaFoldDB" id="A0A2T4JDV4"/>
<gene>
    <name evidence="2" type="ORF">C5F44_03355</name>
</gene>
<protein>
    <submittedName>
        <fullName evidence="2">Glutathione S-transferase</fullName>
    </submittedName>
</protein>
<dbReference type="Pfam" id="PF13409">
    <property type="entry name" value="GST_N_2"/>
    <property type="match status" value="1"/>
</dbReference>
<dbReference type="SUPFAM" id="SSF52833">
    <property type="entry name" value="Thioredoxin-like"/>
    <property type="match status" value="1"/>
</dbReference>
<evidence type="ECO:0000259" key="1">
    <source>
        <dbReference type="PROSITE" id="PS50404"/>
    </source>
</evidence>
<keyword evidence="2" id="KW-0808">Transferase</keyword>
<proteinExistence type="predicted"/>
<evidence type="ECO:0000313" key="2">
    <source>
        <dbReference type="EMBL" id="PTE16076.1"/>
    </source>
</evidence>
<evidence type="ECO:0000313" key="3">
    <source>
        <dbReference type="Proteomes" id="UP000241362"/>
    </source>
</evidence>
<feature type="domain" description="GST N-terminal" evidence="1">
    <location>
        <begin position="1"/>
        <end position="80"/>
    </location>
</feature>
<dbReference type="Proteomes" id="UP000241362">
    <property type="component" value="Unassembled WGS sequence"/>
</dbReference>
<dbReference type="RefSeq" id="WP_107672085.1">
    <property type="nucleotide sequence ID" value="NZ_PZKE01000002.1"/>
</dbReference>
<accession>A0A2T4JDV4</accession>
<organism evidence="2 3">
    <name type="scientific">Fuscovulum blasticum DSM 2131</name>
    <dbReference type="NCBI Taxonomy" id="1188250"/>
    <lineage>
        <taxon>Bacteria</taxon>
        <taxon>Pseudomonadati</taxon>
        <taxon>Pseudomonadota</taxon>
        <taxon>Alphaproteobacteria</taxon>
        <taxon>Rhodobacterales</taxon>
        <taxon>Paracoccaceae</taxon>
        <taxon>Pseudogemmobacter</taxon>
    </lineage>
</organism>
<reference evidence="2 3" key="1">
    <citation type="submission" date="2018-03" db="EMBL/GenBank/DDBJ databases">
        <title>Rhodobacter blasticus.</title>
        <authorList>
            <person name="Meyer T.E."/>
            <person name="Miller S."/>
            <person name="Lodha T."/>
            <person name="Gandham S."/>
            <person name="Chintalapati S."/>
            <person name="Chintalapati V.R."/>
        </authorList>
    </citation>
    <scope>NUCLEOTIDE SEQUENCE [LARGE SCALE GENOMIC DNA]</scope>
    <source>
        <strain evidence="2 3">DSM 2131</strain>
    </source>
</reference>
<dbReference type="InterPro" id="IPR036249">
    <property type="entry name" value="Thioredoxin-like_sf"/>
</dbReference>
<dbReference type="InterPro" id="IPR004045">
    <property type="entry name" value="Glutathione_S-Trfase_N"/>
</dbReference>
<dbReference type="PROSITE" id="PS50404">
    <property type="entry name" value="GST_NTER"/>
    <property type="match status" value="1"/>
</dbReference>
<dbReference type="Gene3D" id="3.40.30.10">
    <property type="entry name" value="Glutaredoxin"/>
    <property type="match status" value="1"/>
</dbReference>
<name>A0A2T4JDV4_FUSBL</name>
<dbReference type="GO" id="GO:0016740">
    <property type="term" value="F:transferase activity"/>
    <property type="evidence" value="ECO:0007669"/>
    <property type="project" value="UniProtKB-KW"/>
</dbReference>
<comment type="caution">
    <text evidence="2">The sequence shown here is derived from an EMBL/GenBank/DDBJ whole genome shotgun (WGS) entry which is preliminary data.</text>
</comment>
<dbReference type="Gene3D" id="1.20.1050.10">
    <property type="match status" value="1"/>
</dbReference>
<keyword evidence="3" id="KW-1185">Reference proteome</keyword>